<evidence type="ECO:0000313" key="2">
    <source>
        <dbReference type="Proteomes" id="UP000076066"/>
    </source>
</evidence>
<dbReference type="AlphaFoldDB" id="A0A143DGF3"/>
<accession>A0A143DGF3</accession>
<reference evidence="1 2" key="1">
    <citation type="submission" date="2016-02" db="EMBL/GenBank/DDBJ databases">
        <title>Complete Genome of H5569, the type strain of the newly described species Haematospirillium jordaniae.</title>
        <authorList>
            <person name="Nicholson A.C."/>
            <person name="Humrighouse B.W."/>
            <person name="Loparov V."/>
            <person name="McQuiston J.R."/>
        </authorList>
    </citation>
    <scope>NUCLEOTIDE SEQUENCE [LARGE SCALE GENOMIC DNA]</scope>
    <source>
        <strain evidence="1 2">H5569</strain>
        <plasmid evidence="2">Plasmid unnamed 1</plasmid>
    </source>
</reference>
<evidence type="ECO:0000313" key="1">
    <source>
        <dbReference type="EMBL" id="AMW35726.1"/>
    </source>
</evidence>
<gene>
    <name evidence="1" type="ORF">AY555_10120</name>
</gene>
<organism evidence="1 2">
    <name type="scientific">Haematospirillum jordaniae</name>
    <dbReference type="NCBI Taxonomy" id="1549855"/>
    <lineage>
        <taxon>Bacteria</taxon>
        <taxon>Pseudomonadati</taxon>
        <taxon>Pseudomonadota</taxon>
        <taxon>Alphaproteobacteria</taxon>
        <taxon>Rhodospirillales</taxon>
        <taxon>Novispirillaceae</taxon>
        <taxon>Haematospirillum</taxon>
    </lineage>
</organism>
<dbReference type="InterPro" id="IPR010982">
    <property type="entry name" value="Lambda_DNA-bd_dom_sf"/>
</dbReference>
<protein>
    <submittedName>
        <fullName evidence="1">Uncharacterized protein</fullName>
    </submittedName>
</protein>
<keyword evidence="2" id="KW-1185">Reference proteome</keyword>
<dbReference type="GeneID" id="53317506"/>
<keyword evidence="1" id="KW-0614">Plasmid</keyword>
<geneLocation type="plasmid" evidence="1 2">
    <name>unnamed 1</name>
</geneLocation>
<dbReference type="Proteomes" id="UP000076066">
    <property type="component" value="Plasmid unnamed 1"/>
</dbReference>
<dbReference type="GO" id="GO:0003677">
    <property type="term" value="F:DNA binding"/>
    <property type="evidence" value="ECO:0007669"/>
    <property type="project" value="InterPro"/>
</dbReference>
<dbReference type="RefSeq" id="WP_066136958.1">
    <property type="nucleotide sequence ID" value="NZ_CP014526.1"/>
</dbReference>
<dbReference type="EMBL" id="CP014526">
    <property type="protein sequence ID" value="AMW35726.1"/>
    <property type="molecule type" value="Genomic_DNA"/>
</dbReference>
<dbReference type="SUPFAM" id="SSF47413">
    <property type="entry name" value="lambda repressor-like DNA-binding domains"/>
    <property type="match status" value="1"/>
</dbReference>
<dbReference type="OrthoDB" id="7866439at2"/>
<name>A0A143DGF3_9PROT</name>
<proteinExistence type="predicted"/>
<dbReference type="KEGG" id="hjo:AY555_10120"/>
<sequence>MIDPEQIRNVRQAFSDALSLYVGAGRRFSVGDVAAATGVGQDAIRRYLRNESCPEWHNAMTLIRVLPVEFAETVLRPAGLSGVRRTGDETITGLSLMRDITQGAAVLAEALADGHIDHQERAVCRTELTKAVVAISQFLVKL</sequence>